<evidence type="ECO:0000256" key="6">
    <source>
        <dbReference type="SAM" id="MobiDB-lite"/>
    </source>
</evidence>
<accession>A0A6N2YZX4</accession>
<feature type="region of interest" description="Disordered" evidence="6">
    <location>
        <begin position="578"/>
        <end position="628"/>
    </location>
</feature>
<dbReference type="InterPro" id="IPR027579">
    <property type="entry name" value="SSSPR51_Rpt"/>
</dbReference>
<feature type="region of interest" description="Disordered" evidence="6">
    <location>
        <begin position="44"/>
        <end position="66"/>
    </location>
</feature>
<evidence type="ECO:0000259" key="8">
    <source>
        <dbReference type="PROSITE" id="PS50847"/>
    </source>
</evidence>
<dbReference type="AlphaFoldDB" id="A0A6N2YZX4"/>
<dbReference type="NCBIfam" id="TIGR01167">
    <property type="entry name" value="LPXTG_anchor"/>
    <property type="match status" value="1"/>
</dbReference>
<reference evidence="9" key="1">
    <citation type="submission" date="2019-11" db="EMBL/GenBank/DDBJ databases">
        <authorList>
            <person name="Feng L."/>
        </authorList>
    </citation>
    <scope>NUCLEOTIDE SEQUENCE</scope>
    <source>
        <strain evidence="9">SparasanguinisLFYP13</strain>
    </source>
</reference>
<evidence type="ECO:0000256" key="5">
    <source>
        <dbReference type="ARBA" id="ARBA00023088"/>
    </source>
</evidence>
<dbReference type="InterPro" id="IPR009459">
    <property type="entry name" value="MucBP_dom"/>
</dbReference>
<keyword evidence="4" id="KW-0677">Repeat</keyword>
<feature type="compositionally biased region" description="Polar residues" evidence="6">
    <location>
        <begin position="586"/>
        <end position="605"/>
    </location>
</feature>
<dbReference type="InterPro" id="IPR056573">
    <property type="entry name" value="Lectin_L-type_dom"/>
</dbReference>
<feature type="compositionally biased region" description="Polar residues" evidence="6">
    <location>
        <begin position="619"/>
        <end position="628"/>
    </location>
</feature>
<keyword evidence="3 7" id="KW-0732">Signal</keyword>
<keyword evidence="2" id="KW-0964">Secreted</keyword>
<evidence type="ECO:0000256" key="3">
    <source>
        <dbReference type="ARBA" id="ARBA00022729"/>
    </source>
</evidence>
<dbReference type="CDD" id="cd01951">
    <property type="entry name" value="lectin_L-type"/>
    <property type="match status" value="1"/>
</dbReference>
<sequence length="911" mass="95542">MYFNRKNAQQKNWRMIKKGKHFLFGCSLVFAIGATLAAPTVKADSVEDKAEATVPTSSEATGESTTYVAPAVTTSTETSTATSAMTASTGAETVPSLPLVDKTKLEVVLAQAKAKNLDGQEASVKAEVAAAIAEAEALVANGTASQAEVNQSVERLTQAVASVKEVATVTTEATSGVTTEATTTTRVRNRRSLSEGTSRAVDETRLDRVTVTKDNFDSFFKEGGTANYDETSGTIKLTDDVSGQVGSAYLRFKIDPKEDFTFTGKVDIGDKYEGHQVNGRDGGDGVGFVFHTGNVDTIGQSGASIGMGTIKNAFGFKLDSWHNTTTPNASHNAPADPKYGGNAWRSNAFGAFYSSNAAGRVTTVGDAKALNPNPNGQWVDFKIEYKGQTKEFIVTYGNEKWSTNLKTANASTIAPNAKTALNNSNATYALSFLGSTGSGTNLQRVQIEKFEFTAPQIVQVAFYDEAGNELAASSAIPGDRDQVVNLSNIEAVQKAITKIKAKGYTLKEVNSDKAETYNSGANTVTLRSGGQLLKYVFKEADSKGVKAPTTKTPVQDTTALTQPEKDAVKAAVEAANPGAQAEVSANGDTTVTFPDGTTATLTGAQTVKEADSKGVKAPTTKTPVQDTTALTQPEKDAVKAAVEAANPGAQAEVSANGDTTVTFPDGTTATLTGAQTVKEADSKGVKAPTTKTPVQDTTALTQPEKDAVKAAVEAANPGAQAEVSANGDTTVTFPDGTTATLTGAKTVYSSEKGELPDSFDLPKLIITKWVDEDGNELKPADAKAPSELGESNEAFEHGEIDGYVFVRTLTDETEGTVTHIFRKLQDTTAPTAPVVNPVKAGGTTLADKSELDLIKVQPVRQRRVATISSKKSESGELPNTGEEQSVASIGLAILSALTGGLLISKKRKDEE</sequence>
<dbReference type="InterPro" id="IPR013320">
    <property type="entry name" value="ConA-like_dom_sf"/>
</dbReference>
<feature type="compositionally biased region" description="Polar residues" evidence="6">
    <location>
        <begin position="54"/>
        <end position="66"/>
    </location>
</feature>
<evidence type="ECO:0000256" key="7">
    <source>
        <dbReference type="SAM" id="SignalP"/>
    </source>
</evidence>
<evidence type="ECO:0000256" key="2">
    <source>
        <dbReference type="ARBA" id="ARBA00022525"/>
    </source>
</evidence>
<keyword evidence="5" id="KW-0572">Peptidoglycan-anchor</keyword>
<dbReference type="InterPro" id="IPR044024">
    <property type="entry name" value="aRib"/>
</dbReference>
<dbReference type="Pfam" id="PF18938">
    <property type="entry name" value="aRib"/>
    <property type="match status" value="3"/>
</dbReference>
<dbReference type="RefSeq" id="WP_156671621.1">
    <property type="nucleotide sequence ID" value="NZ_CACRUC010000011.1"/>
</dbReference>
<dbReference type="Pfam" id="PF00746">
    <property type="entry name" value="Gram_pos_anchor"/>
    <property type="match status" value="1"/>
</dbReference>
<feature type="domain" description="Gram-positive cocci surface proteins LPxTG" evidence="8">
    <location>
        <begin position="877"/>
        <end position="911"/>
    </location>
</feature>
<dbReference type="Gene3D" id="2.60.120.200">
    <property type="match status" value="1"/>
</dbReference>
<organism evidence="9">
    <name type="scientific">Streptococcus parasanguinis</name>
    <dbReference type="NCBI Taxonomy" id="1318"/>
    <lineage>
        <taxon>Bacteria</taxon>
        <taxon>Bacillati</taxon>
        <taxon>Bacillota</taxon>
        <taxon>Bacilli</taxon>
        <taxon>Lactobacillales</taxon>
        <taxon>Streptococcaceae</taxon>
        <taxon>Streptococcus</taxon>
    </lineage>
</organism>
<dbReference type="SUPFAM" id="SSF49899">
    <property type="entry name" value="Concanavalin A-like lectins/glucanases"/>
    <property type="match status" value="1"/>
</dbReference>
<dbReference type="PROSITE" id="PS50847">
    <property type="entry name" value="GRAM_POS_ANCHORING"/>
    <property type="match status" value="1"/>
</dbReference>
<dbReference type="EMBL" id="CACRUC010000011">
    <property type="protein sequence ID" value="VYT72461.1"/>
    <property type="molecule type" value="Genomic_DNA"/>
</dbReference>
<evidence type="ECO:0000256" key="1">
    <source>
        <dbReference type="ARBA" id="ARBA00022512"/>
    </source>
</evidence>
<dbReference type="Pfam" id="PF18877">
    <property type="entry name" value="SSSPR-51"/>
    <property type="match status" value="1"/>
</dbReference>
<name>A0A6N2YZX4_STRPA</name>
<dbReference type="Pfam" id="PF18483">
    <property type="entry name" value="Lectin_L-type_dom"/>
    <property type="match status" value="1"/>
</dbReference>
<protein>
    <submittedName>
        <fullName evidence="9">Serine-rich adhesin for platelets</fullName>
    </submittedName>
</protein>
<proteinExistence type="predicted"/>
<dbReference type="NCBIfam" id="TIGR04308">
    <property type="entry name" value="repeat_SSSPR51"/>
    <property type="match status" value="1"/>
</dbReference>
<feature type="signal peptide" evidence="7">
    <location>
        <begin position="1"/>
        <end position="37"/>
    </location>
</feature>
<keyword evidence="1" id="KW-0134">Cell wall</keyword>
<dbReference type="InterPro" id="IPR019931">
    <property type="entry name" value="LPXTG_anchor"/>
</dbReference>
<evidence type="ECO:0000256" key="4">
    <source>
        <dbReference type="ARBA" id="ARBA00022737"/>
    </source>
</evidence>
<evidence type="ECO:0000313" key="9">
    <source>
        <dbReference type="EMBL" id="VYT72461.1"/>
    </source>
</evidence>
<dbReference type="Pfam" id="PF06458">
    <property type="entry name" value="MucBP"/>
    <property type="match status" value="1"/>
</dbReference>
<dbReference type="Gene3D" id="3.10.20.320">
    <property type="entry name" value="Putative peptidoglycan bound protein (lpxtg motif)"/>
    <property type="match status" value="1"/>
</dbReference>
<gene>
    <name evidence="9" type="primary">sraP</name>
    <name evidence="9" type="ORF">SPLFYP13_02007</name>
</gene>
<dbReference type="Gene3D" id="3.10.20.890">
    <property type="match status" value="3"/>
</dbReference>
<feature type="chain" id="PRO_5039652534" evidence="7">
    <location>
        <begin position="38"/>
        <end position="911"/>
    </location>
</feature>